<dbReference type="OrthoDB" id="9785847at2"/>
<protein>
    <submittedName>
        <fullName evidence="4">Non-heme chloroperoxidase</fullName>
    </submittedName>
</protein>
<accession>A0A1H1Z613</accession>
<dbReference type="AlphaFoldDB" id="A0A1H1Z613"/>
<dbReference type="EMBL" id="LT629758">
    <property type="protein sequence ID" value="SDT29255.1"/>
    <property type="molecule type" value="Genomic_DNA"/>
</dbReference>
<keyword evidence="1 4" id="KW-0560">Oxidoreductase</keyword>
<evidence type="ECO:0000259" key="3">
    <source>
        <dbReference type="Pfam" id="PF00561"/>
    </source>
</evidence>
<dbReference type="PRINTS" id="PR00412">
    <property type="entry name" value="EPOXHYDRLASE"/>
</dbReference>
<keyword evidence="1 4" id="KW-0575">Peroxidase</keyword>
<dbReference type="Pfam" id="PF00561">
    <property type="entry name" value="Abhydrolase_1"/>
    <property type="match status" value="1"/>
</dbReference>
<dbReference type="PANTHER" id="PTHR43433">
    <property type="entry name" value="HYDROLASE, ALPHA/BETA FOLD FAMILY PROTEIN"/>
    <property type="match status" value="1"/>
</dbReference>
<evidence type="ECO:0000313" key="4">
    <source>
        <dbReference type="EMBL" id="SDT29255.1"/>
    </source>
</evidence>
<dbReference type="Gene3D" id="3.40.50.1820">
    <property type="entry name" value="alpha/beta hydrolase"/>
    <property type="match status" value="1"/>
</dbReference>
<dbReference type="SUPFAM" id="SSF53474">
    <property type="entry name" value="alpha/beta-Hydrolases"/>
    <property type="match status" value="1"/>
</dbReference>
<evidence type="ECO:0000313" key="5">
    <source>
        <dbReference type="Proteomes" id="UP000198688"/>
    </source>
</evidence>
<dbReference type="PRINTS" id="PR00111">
    <property type="entry name" value="ABHYDROLASE"/>
</dbReference>
<comment type="similarity">
    <text evidence="2">Belongs to the AB hydrolase superfamily. Bacterial non-heme haloperoxidase / perhydrolase family.</text>
</comment>
<dbReference type="InterPro" id="IPR000073">
    <property type="entry name" value="AB_hydrolase_1"/>
</dbReference>
<name>A0A1H1Z613_9ACTN</name>
<proteinExistence type="inferred from homology"/>
<dbReference type="InterPro" id="IPR000639">
    <property type="entry name" value="Epox_hydrolase-like"/>
</dbReference>
<dbReference type="Proteomes" id="UP000198688">
    <property type="component" value="Chromosome I"/>
</dbReference>
<dbReference type="PANTHER" id="PTHR43433:SF3">
    <property type="entry name" value="NON-HEME CHLOROPEROXIDASE"/>
    <property type="match status" value="1"/>
</dbReference>
<reference evidence="4 5" key="1">
    <citation type="submission" date="2016-10" db="EMBL/GenBank/DDBJ databases">
        <authorList>
            <person name="de Groot N.N."/>
        </authorList>
    </citation>
    <scope>NUCLEOTIDE SEQUENCE [LARGE SCALE GENOMIC DNA]</scope>
    <source>
        <strain evidence="4 5">DSM 43941</strain>
    </source>
</reference>
<dbReference type="FunFam" id="3.40.50.1820:FF:000205">
    <property type="entry name" value="Non-haem bromoperoxidase BPO-A2"/>
    <property type="match status" value="1"/>
</dbReference>
<gene>
    <name evidence="4" type="ORF">SAMN04489716_3165</name>
</gene>
<dbReference type="InterPro" id="IPR029058">
    <property type="entry name" value="AB_hydrolase_fold"/>
</dbReference>
<organism evidence="4 5">
    <name type="scientific">Actinoplanes derwentensis</name>
    <dbReference type="NCBI Taxonomy" id="113562"/>
    <lineage>
        <taxon>Bacteria</taxon>
        <taxon>Bacillati</taxon>
        <taxon>Actinomycetota</taxon>
        <taxon>Actinomycetes</taxon>
        <taxon>Micromonosporales</taxon>
        <taxon>Micromonosporaceae</taxon>
        <taxon>Actinoplanes</taxon>
    </lineage>
</organism>
<evidence type="ECO:0000256" key="1">
    <source>
        <dbReference type="ARBA" id="ARBA00022559"/>
    </source>
</evidence>
<keyword evidence="5" id="KW-1185">Reference proteome</keyword>
<dbReference type="STRING" id="113562.SAMN04489716_3165"/>
<evidence type="ECO:0000256" key="2">
    <source>
        <dbReference type="ARBA" id="ARBA00038128"/>
    </source>
</evidence>
<dbReference type="GO" id="GO:0004601">
    <property type="term" value="F:peroxidase activity"/>
    <property type="evidence" value="ECO:0007669"/>
    <property type="project" value="UniProtKB-KW"/>
</dbReference>
<sequence>MSFVNTADGTRIYYKDWGTGRPVVLSHGWPLNSDSWEAQQLFLADNGYRVIAHDRRGHGRSSQTWHGNEMDTYSDDLAALLDHLDLREVTLVGFSTGGGEITRYIGRHGSARVAQAVLVSAVPPLMVQGPDNPGGVPLEVFDGIRAGSLADRSQLYRTLADGPFFGNNRPGADVSDGIRQAFWLQSMAAGHRNAYESIAAFSATDFRDDLAGFDIPTLVIHGDDDQVVPFEVGGKASAELVKDARLLVYPGAPHGITDTHKAQLSTDLLSFLQEYDA</sequence>
<feature type="domain" description="AB hydrolase-1" evidence="3">
    <location>
        <begin position="22"/>
        <end position="257"/>
    </location>
</feature>
<dbReference type="InterPro" id="IPR050471">
    <property type="entry name" value="AB_hydrolase"/>
</dbReference>